<name>A0A7C2A9R7_9GAMM</name>
<dbReference type="EMBL" id="DRHY01000035">
    <property type="protein sequence ID" value="HEC73013.1"/>
    <property type="molecule type" value="Genomic_DNA"/>
</dbReference>
<proteinExistence type="predicted"/>
<organism evidence="2">
    <name type="scientific">Methylophaga aminisulfidivorans</name>
    <dbReference type="NCBI Taxonomy" id="230105"/>
    <lineage>
        <taxon>Bacteria</taxon>
        <taxon>Pseudomonadati</taxon>
        <taxon>Pseudomonadota</taxon>
        <taxon>Gammaproteobacteria</taxon>
        <taxon>Thiotrichales</taxon>
        <taxon>Piscirickettsiaceae</taxon>
        <taxon>Methylophaga</taxon>
    </lineage>
</organism>
<sequence>MKSLAQSDISERVALAQIELADQLFKVHERGSKLFSFVIQNNSYRISLAKLGALRAPLAYVQISSELLTKKPLLDIVTELSTIINLLGNVSEEAAISRVDLCADFTTDYHLFDIEDSDWVTRADDIQNHSNKRRYTGTTIGAGGDVSARLYNKTVEMQKKPRLYLQDLHRLMGWDEKRDIWRLEFQFKRDFLRELDIRYVSDLESSLAGLWQYATVKWLRHTIPNDFDSTQSRWPVSEWWLSMQTADWGEGEALSRKPLDKGHIPSDRTLFVNGISGFTSFMAREGVLDPYEAITAYLSAAKQYHDNREHITGLGFFDYISQKVALKMREFGTHKNISQDSDSHPADKAVADAYRKYSDGE</sequence>
<protein>
    <recommendedName>
        <fullName evidence="3">Replication initiation factor</fullName>
    </recommendedName>
</protein>
<comment type="caution">
    <text evidence="2">The sequence shown here is derived from an EMBL/GenBank/DDBJ whole genome shotgun (WGS) entry which is preliminary data.</text>
</comment>
<accession>A0A7C2A9R7</accession>
<gene>
    <name evidence="2" type="ORF">ENI26_01425</name>
</gene>
<evidence type="ECO:0000313" key="2">
    <source>
        <dbReference type="EMBL" id="HEC73013.1"/>
    </source>
</evidence>
<dbReference type="AlphaFoldDB" id="A0A7C2A9R7"/>
<feature type="region of interest" description="Disordered" evidence="1">
    <location>
        <begin position="335"/>
        <end position="361"/>
    </location>
</feature>
<evidence type="ECO:0000256" key="1">
    <source>
        <dbReference type="SAM" id="MobiDB-lite"/>
    </source>
</evidence>
<reference evidence="2" key="1">
    <citation type="journal article" date="2020" name="mSystems">
        <title>Genome- and Community-Level Interaction Insights into Carbon Utilization and Element Cycling Functions of Hydrothermarchaeota in Hydrothermal Sediment.</title>
        <authorList>
            <person name="Zhou Z."/>
            <person name="Liu Y."/>
            <person name="Xu W."/>
            <person name="Pan J."/>
            <person name="Luo Z.H."/>
            <person name="Li M."/>
        </authorList>
    </citation>
    <scope>NUCLEOTIDE SEQUENCE [LARGE SCALE GENOMIC DNA]</scope>
    <source>
        <strain evidence="2">HyVt-380</strain>
    </source>
</reference>
<evidence type="ECO:0008006" key="3">
    <source>
        <dbReference type="Google" id="ProtNLM"/>
    </source>
</evidence>
<dbReference type="Proteomes" id="UP000886384">
    <property type="component" value="Unassembled WGS sequence"/>
</dbReference>
<feature type="compositionally biased region" description="Basic and acidic residues" evidence="1">
    <location>
        <begin position="341"/>
        <end position="361"/>
    </location>
</feature>